<dbReference type="Proteomes" id="UP001239111">
    <property type="component" value="Chromosome 3"/>
</dbReference>
<evidence type="ECO:0000313" key="2">
    <source>
        <dbReference type="Proteomes" id="UP001239111"/>
    </source>
</evidence>
<sequence>MDILKKNDRENTDRMICKNLMSVGKIILNGNSKDIPSSSPVQSVPTLSSNFSDRESTKKATITIGSLIKHDVGPTKKTKSTKTDDSEKPFKCPICDRSFKLAHHLKMHAMAHFESNNVVCEKCGKTFYNRGSLNLHMRLHRSSDQWELGSKEINPEPRNVAQEQSKSTSLIESFPSKELASSSTIINTTDTDNSESSNCNPNTETAMNDTITSDTAAASQLQDHELHRNIETQNDFDSQVTTATEKVQDVDCILDNNNSVEIVQQYQAQNTIIEVPSTSDYSSSIGPIQVQTSSIFQMPMQLMGDDPAKTPRTPRIMYENLFGLIDEFFGCSSQPDEIMNHDNTENLNELPEIGEHIITESLRLLVK</sequence>
<organism evidence="1 2">
    <name type="scientific">Eretmocerus hayati</name>
    <dbReference type="NCBI Taxonomy" id="131215"/>
    <lineage>
        <taxon>Eukaryota</taxon>
        <taxon>Metazoa</taxon>
        <taxon>Ecdysozoa</taxon>
        <taxon>Arthropoda</taxon>
        <taxon>Hexapoda</taxon>
        <taxon>Insecta</taxon>
        <taxon>Pterygota</taxon>
        <taxon>Neoptera</taxon>
        <taxon>Endopterygota</taxon>
        <taxon>Hymenoptera</taxon>
        <taxon>Apocrita</taxon>
        <taxon>Proctotrupomorpha</taxon>
        <taxon>Chalcidoidea</taxon>
        <taxon>Aphelinidae</taxon>
        <taxon>Aphelininae</taxon>
        <taxon>Eretmocerus</taxon>
    </lineage>
</organism>
<gene>
    <name evidence="1" type="ORF">QAD02_004350</name>
</gene>
<accession>A0ACC2NPB0</accession>
<reference evidence="1" key="1">
    <citation type="submission" date="2023-04" db="EMBL/GenBank/DDBJ databases">
        <title>A chromosome-level genome assembly of the parasitoid wasp Eretmocerus hayati.</title>
        <authorList>
            <person name="Zhong Y."/>
            <person name="Liu S."/>
            <person name="Liu Y."/>
        </authorList>
    </citation>
    <scope>NUCLEOTIDE SEQUENCE</scope>
    <source>
        <strain evidence="1">ZJU_SS_LIU_2023</strain>
    </source>
</reference>
<comment type="caution">
    <text evidence="1">The sequence shown here is derived from an EMBL/GenBank/DDBJ whole genome shotgun (WGS) entry which is preliminary data.</text>
</comment>
<protein>
    <submittedName>
        <fullName evidence="1">Uncharacterized protein</fullName>
    </submittedName>
</protein>
<evidence type="ECO:0000313" key="1">
    <source>
        <dbReference type="EMBL" id="KAJ8673089.1"/>
    </source>
</evidence>
<proteinExistence type="predicted"/>
<dbReference type="EMBL" id="CM056743">
    <property type="protein sequence ID" value="KAJ8673089.1"/>
    <property type="molecule type" value="Genomic_DNA"/>
</dbReference>
<name>A0ACC2NPB0_9HYME</name>
<keyword evidence="2" id="KW-1185">Reference proteome</keyword>